<accession>A0ABX2JJE6</accession>
<name>A0ABX2JJE6_9SPHN</name>
<reference evidence="1 2" key="1">
    <citation type="submission" date="2020-06" db="EMBL/GenBank/DDBJ databases">
        <title>Sphingomonas hominis sp. nov., a member of the Sphingomonas, isolated from the hair of a 22-year-old girl.</title>
        <authorList>
            <person name="Zhang D.-F."/>
            <person name="Cui X.-W."/>
        </authorList>
    </citation>
    <scope>NUCLEOTIDE SEQUENCE [LARGE SCALE GENOMIC DNA]</scope>
    <source>
        <strain evidence="1 2">HHU CXW</strain>
    </source>
</reference>
<organism evidence="1 2">
    <name type="scientific">Sphingomonas hominis</name>
    <dbReference type="NCBI Taxonomy" id="2741495"/>
    <lineage>
        <taxon>Bacteria</taxon>
        <taxon>Pseudomonadati</taxon>
        <taxon>Pseudomonadota</taxon>
        <taxon>Alphaproteobacteria</taxon>
        <taxon>Sphingomonadales</taxon>
        <taxon>Sphingomonadaceae</taxon>
        <taxon>Sphingomonas</taxon>
    </lineage>
</organism>
<evidence type="ECO:0000313" key="2">
    <source>
        <dbReference type="Proteomes" id="UP000621447"/>
    </source>
</evidence>
<protein>
    <submittedName>
        <fullName evidence="1">5'-nucleotidase</fullName>
    </submittedName>
</protein>
<evidence type="ECO:0000313" key="1">
    <source>
        <dbReference type="EMBL" id="NTS65761.1"/>
    </source>
</evidence>
<sequence>MIAALLLQAAVAGPMLPKPRSVLPRDCPKPQEGDTTIIVCGRGQEEFRLRSIPERYSADPQALPKAQTTIGGNTVAAEAEQGDVGGIPTNRIMLRLKRPF</sequence>
<comment type="caution">
    <text evidence="1">The sequence shown here is derived from an EMBL/GenBank/DDBJ whole genome shotgun (WGS) entry which is preliminary data.</text>
</comment>
<dbReference type="EMBL" id="JABULH010000004">
    <property type="protein sequence ID" value="NTS65761.1"/>
    <property type="molecule type" value="Genomic_DNA"/>
</dbReference>
<dbReference type="Proteomes" id="UP000621447">
    <property type="component" value="Unassembled WGS sequence"/>
</dbReference>
<dbReference type="RefSeq" id="WP_174194380.1">
    <property type="nucleotide sequence ID" value="NZ_JABULH010000004.1"/>
</dbReference>
<gene>
    <name evidence="1" type="ORF">HRV97_11370</name>
</gene>
<proteinExistence type="predicted"/>
<keyword evidence="2" id="KW-1185">Reference proteome</keyword>